<sequence>MPFREDESFVDRLARANAALGRAIHAQLPAWNVKRNEIAVFGPQRAHRNGSVSYVYRLVEDRKPLFGKGRGAERALMRHEIWSQQPESAAQ</sequence>
<dbReference type="HOGENOM" id="CLU_2421078_0_0_7"/>
<dbReference type="STRING" id="563192.HMPREF0179_01751"/>
<evidence type="ECO:0000313" key="2">
    <source>
        <dbReference type="Proteomes" id="UP000006034"/>
    </source>
</evidence>
<evidence type="ECO:0000313" key="1">
    <source>
        <dbReference type="EMBL" id="EFV44410.1"/>
    </source>
</evidence>
<protein>
    <submittedName>
        <fullName evidence="1">Uncharacterized protein</fullName>
    </submittedName>
</protein>
<dbReference type="EMBL" id="ADCP02000003">
    <property type="protein sequence ID" value="EFV44410.1"/>
    <property type="molecule type" value="Genomic_DNA"/>
</dbReference>
<comment type="caution">
    <text evidence="1">The sequence shown here is derived from an EMBL/GenBank/DDBJ whole genome shotgun (WGS) entry which is preliminary data.</text>
</comment>
<dbReference type="AlphaFoldDB" id="E5Y6D8"/>
<name>E5Y6D8_BILW3</name>
<gene>
    <name evidence="1" type="ORF">HMPREF0179_01751</name>
</gene>
<dbReference type="GeneID" id="78087434"/>
<organism evidence="1 2">
    <name type="scientific">Bilophila wadsworthia (strain 3_1_6)</name>
    <dbReference type="NCBI Taxonomy" id="563192"/>
    <lineage>
        <taxon>Bacteria</taxon>
        <taxon>Pseudomonadati</taxon>
        <taxon>Thermodesulfobacteriota</taxon>
        <taxon>Desulfovibrionia</taxon>
        <taxon>Desulfovibrionales</taxon>
        <taxon>Desulfovibrionaceae</taxon>
        <taxon>Bilophila</taxon>
    </lineage>
</organism>
<dbReference type="Proteomes" id="UP000006034">
    <property type="component" value="Unassembled WGS sequence"/>
</dbReference>
<reference evidence="1 2" key="2">
    <citation type="submission" date="2013-04" db="EMBL/GenBank/DDBJ databases">
        <title>The Genome Sequence of Bilophila wadsworthia 3_1_6.</title>
        <authorList>
            <consortium name="The Broad Institute Genomics Platform"/>
            <person name="Earl A."/>
            <person name="Ward D."/>
            <person name="Feldgarden M."/>
            <person name="Gevers D."/>
            <person name="Sibley C."/>
            <person name="Strauss J."/>
            <person name="Allen-Vercoe E."/>
            <person name="Walker B."/>
            <person name="Young S."/>
            <person name="Zeng Q."/>
            <person name="Gargeya S."/>
            <person name="Fitzgerald M."/>
            <person name="Haas B."/>
            <person name="Abouelleil A."/>
            <person name="Allen A.W."/>
            <person name="Alvarado L."/>
            <person name="Arachchi H.M."/>
            <person name="Berlin A.M."/>
            <person name="Chapman S.B."/>
            <person name="Gainer-Dewar J."/>
            <person name="Goldberg J."/>
            <person name="Griggs A."/>
            <person name="Gujja S."/>
            <person name="Hansen M."/>
            <person name="Howarth C."/>
            <person name="Imamovic A."/>
            <person name="Ireland A."/>
            <person name="Larimer J."/>
            <person name="McCowan C."/>
            <person name="Murphy C."/>
            <person name="Pearson M."/>
            <person name="Poon T.W."/>
            <person name="Priest M."/>
            <person name="Roberts A."/>
            <person name="Saif S."/>
            <person name="Shea T."/>
            <person name="Sisk P."/>
            <person name="Sykes S."/>
            <person name="Wortman J."/>
            <person name="Nusbaum C."/>
            <person name="Birren B."/>
        </authorList>
    </citation>
    <scope>NUCLEOTIDE SEQUENCE [LARGE SCALE GENOMIC DNA]</scope>
    <source>
        <strain evidence="1 2">3_1_6</strain>
    </source>
</reference>
<reference evidence="1 2" key="1">
    <citation type="submission" date="2010-10" db="EMBL/GenBank/DDBJ databases">
        <authorList>
            <consortium name="The Broad Institute Genome Sequencing Platform"/>
            <person name="Ward D."/>
            <person name="Earl A."/>
            <person name="Feldgarden M."/>
            <person name="Young S.K."/>
            <person name="Gargeya S."/>
            <person name="Zeng Q."/>
            <person name="Alvarado L."/>
            <person name="Berlin A."/>
            <person name="Bochicchio J."/>
            <person name="Chapman S.B."/>
            <person name="Chen Z."/>
            <person name="Freedman E."/>
            <person name="Gellesch M."/>
            <person name="Goldberg J."/>
            <person name="Griggs A."/>
            <person name="Gujja S."/>
            <person name="Heilman E."/>
            <person name="Heiman D."/>
            <person name="Howarth C."/>
            <person name="Mehta T."/>
            <person name="Neiman D."/>
            <person name="Pearson M."/>
            <person name="Roberts A."/>
            <person name="Saif S."/>
            <person name="Shea T."/>
            <person name="Shenoy N."/>
            <person name="Sisk P."/>
            <person name="Stolte C."/>
            <person name="Sykes S."/>
            <person name="White J."/>
            <person name="Yandava C."/>
            <person name="Allen-Vercoe E."/>
            <person name="Sibley C."/>
            <person name="Ambrose C.E."/>
            <person name="Strauss J."/>
            <person name="Daigneault M."/>
            <person name="Haas B."/>
            <person name="Nusbaum C."/>
            <person name="Birren B."/>
        </authorList>
    </citation>
    <scope>NUCLEOTIDE SEQUENCE [LARGE SCALE GENOMIC DNA]</scope>
    <source>
        <strain evidence="1 2">3_1_6</strain>
    </source>
</reference>
<proteinExistence type="predicted"/>
<accession>E5Y6D8</accession>
<keyword evidence="2" id="KW-1185">Reference proteome</keyword>
<dbReference type="RefSeq" id="WP_005027284.1">
    <property type="nucleotide sequence ID" value="NZ_KE150240.1"/>
</dbReference>